<organism evidence="2 3">
    <name type="scientific">Clostridium aciditolerans</name>
    <dbReference type="NCBI Taxonomy" id="339861"/>
    <lineage>
        <taxon>Bacteria</taxon>
        <taxon>Bacillati</taxon>
        <taxon>Bacillota</taxon>
        <taxon>Clostridia</taxon>
        <taxon>Eubacteriales</taxon>
        <taxon>Clostridiaceae</taxon>
        <taxon>Clostridium</taxon>
    </lineage>
</organism>
<dbReference type="PANTHER" id="PTHR22916">
    <property type="entry name" value="GLYCOSYLTRANSFERASE"/>
    <property type="match status" value="1"/>
</dbReference>
<dbReference type="InterPro" id="IPR029044">
    <property type="entry name" value="Nucleotide-diphossugar_trans"/>
</dbReference>
<dbReference type="EMBL" id="JAEEGB010000050">
    <property type="protein sequence ID" value="MBI6875695.1"/>
    <property type="molecule type" value="Genomic_DNA"/>
</dbReference>
<reference evidence="2" key="1">
    <citation type="submission" date="2020-12" db="EMBL/GenBank/DDBJ databases">
        <title>Clostridium thailandense sp. nov., a novel acetogenic bacterium isolated from peat land soil in Thailand.</title>
        <authorList>
            <person name="Chaikitkaew S."/>
            <person name="Birkeland N.K."/>
        </authorList>
    </citation>
    <scope>NUCLEOTIDE SEQUENCE</scope>
    <source>
        <strain evidence="2">DSM 17425</strain>
    </source>
</reference>
<dbReference type="Proteomes" id="UP000622687">
    <property type="component" value="Unassembled WGS sequence"/>
</dbReference>
<protein>
    <submittedName>
        <fullName evidence="2">Glycosyltransferase family 2 protein</fullName>
    </submittedName>
</protein>
<dbReference type="Pfam" id="PF00535">
    <property type="entry name" value="Glycos_transf_2"/>
    <property type="match status" value="1"/>
</dbReference>
<dbReference type="PANTHER" id="PTHR22916:SF3">
    <property type="entry name" value="UDP-GLCNAC:BETAGAL BETA-1,3-N-ACETYLGLUCOSAMINYLTRANSFERASE-LIKE PROTEIN 1"/>
    <property type="match status" value="1"/>
</dbReference>
<accession>A0A934I458</accession>
<dbReference type="GO" id="GO:0016758">
    <property type="term" value="F:hexosyltransferase activity"/>
    <property type="evidence" value="ECO:0007669"/>
    <property type="project" value="UniProtKB-ARBA"/>
</dbReference>
<evidence type="ECO:0000313" key="2">
    <source>
        <dbReference type="EMBL" id="MBI6875695.1"/>
    </source>
</evidence>
<sequence length="343" mass="39871">MKGVTAIMEENLPKVTIITLAYNVEKYIHQCIKSVLDQSFTEFQWVILDNGCTDGTSEILEEYAKKDKRIKLFKNKRNSLIYDEPNVNEFTQYIENLDTEYYCTLDSDDYIHKDFLKELYEIAKLNNADISVCAVHIFEDENPQAVTIRYCPDFCTKDITKIGDIFPQIYNCFRPMWGKLVKTEIIKKTAKYIAENNIKVTNGADTINCIQYLRFSNTLVAVNKELYYYRTRNDSLYNSNIGKDRYMAYLKIYTESKSLLESWNKLDNNNLNFIASMLNYSLIYCVYLAANVTRGSIKERIEVITAILSDKSVREILNDSGLLFDLIDECIKSLNRIAKRSAN</sequence>
<dbReference type="Gene3D" id="3.90.550.10">
    <property type="entry name" value="Spore Coat Polysaccharide Biosynthesis Protein SpsA, Chain A"/>
    <property type="match status" value="1"/>
</dbReference>
<dbReference type="SUPFAM" id="SSF53448">
    <property type="entry name" value="Nucleotide-diphospho-sugar transferases"/>
    <property type="match status" value="1"/>
</dbReference>
<comment type="caution">
    <text evidence="2">The sequence shown here is derived from an EMBL/GenBank/DDBJ whole genome shotgun (WGS) entry which is preliminary data.</text>
</comment>
<dbReference type="AlphaFoldDB" id="A0A934I458"/>
<evidence type="ECO:0000259" key="1">
    <source>
        <dbReference type="Pfam" id="PF00535"/>
    </source>
</evidence>
<proteinExistence type="predicted"/>
<evidence type="ECO:0000313" key="3">
    <source>
        <dbReference type="Proteomes" id="UP000622687"/>
    </source>
</evidence>
<keyword evidence="3" id="KW-1185">Reference proteome</keyword>
<dbReference type="CDD" id="cd00761">
    <property type="entry name" value="Glyco_tranf_GTA_type"/>
    <property type="match status" value="1"/>
</dbReference>
<name>A0A934I458_9CLOT</name>
<feature type="domain" description="Glycosyltransferase 2-like" evidence="1">
    <location>
        <begin position="16"/>
        <end position="146"/>
    </location>
</feature>
<gene>
    <name evidence="2" type="ORF">I6U51_23790</name>
</gene>
<dbReference type="InterPro" id="IPR001173">
    <property type="entry name" value="Glyco_trans_2-like"/>
</dbReference>